<evidence type="ECO:0000256" key="6">
    <source>
        <dbReference type="ARBA" id="ARBA00023136"/>
    </source>
</evidence>
<keyword evidence="5 9" id="KW-1133">Transmembrane helix</keyword>
<dbReference type="GO" id="GO:0005886">
    <property type="term" value="C:plasma membrane"/>
    <property type="evidence" value="ECO:0007669"/>
    <property type="project" value="UniProtKB-SubCell"/>
</dbReference>
<dbReference type="Proteomes" id="UP000694866">
    <property type="component" value="Unplaced"/>
</dbReference>
<dbReference type="KEGG" id="fas:105270603"/>
<accession>A0A9R1TIT0</accession>
<keyword evidence="2 9" id="KW-0716">Sensory transduction</keyword>
<evidence type="ECO:0000256" key="2">
    <source>
        <dbReference type="ARBA" id="ARBA00022606"/>
    </source>
</evidence>
<evidence type="ECO:0000256" key="3">
    <source>
        <dbReference type="ARBA" id="ARBA00022692"/>
    </source>
</evidence>
<evidence type="ECO:0000256" key="1">
    <source>
        <dbReference type="ARBA" id="ARBA00004141"/>
    </source>
</evidence>
<organism evidence="10 11">
    <name type="scientific">Fopius arisanus</name>
    <dbReference type="NCBI Taxonomy" id="64838"/>
    <lineage>
        <taxon>Eukaryota</taxon>
        <taxon>Metazoa</taxon>
        <taxon>Ecdysozoa</taxon>
        <taxon>Arthropoda</taxon>
        <taxon>Hexapoda</taxon>
        <taxon>Insecta</taxon>
        <taxon>Pterygota</taxon>
        <taxon>Neoptera</taxon>
        <taxon>Endopterygota</taxon>
        <taxon>Hymenoptera</taxon>
        <taxon>Apocrita</taxon>
        <taxon>Ichneumonoidea</taxon>
        <taxon>Braconidae</taxon>
        <taxon>Opiinae</taxon>
        <taxon>Fopius</taxon>
    </lineage>
</organism>
<dbReference type="GO" id="GO:0007165">
    <property type="term" value="P:signal transduction"/>
    <property type="evidence" value="ECO:0007669"/>
    <property type="project" value="UniProtKB-KW"/>
</dbReference>
<feature type="transmembrane region" description="Helical" evidence="9">
    <location>
        <begin position="15"/>
        <end position="34"/>
    </location>
</feature>
<feature type="transmembrane region" description="Helical" evidence="9">
    <location>
        <begin position="46"/>
        <end position="64"/>
    </location>
</feature>
<evidence type="ECO:0000313" key="11">
    <source>
        <dbReference type="RefSeq" id="XP_011309945.1"/>
    </source>
</evidence>
<feature type="transmembrane region" description="Helical" evidence="9">
    <location>
        <begin position="279"/>
        <end position="302"/>
    </location>
</feature>
<comment type="subcellular location">
    <subcellularLocation>
        <location evidence="9">Cell membrane</location>
        <topology evidence="9">Multi-pass membrane protein</topology>
    </subcellularLocation>
    <subcellularLocation>
        <location evidence="1">Membrane</location>
        <topology evidence="1">Multi-pass membrane protein</topology>
    </subcellularLocation>
</comment>
<comment type="caution">
    <text evidence="9">Lacks conserved residue(s) required for the propagation of feature annotation.</text>
</comment>
<evidence type="ECO:0000256" key="7">
    <source>
        <dbReference type="ARBA" id="ARBA00023170"/>
    </source>
</evidence>
<name>A0A9R1TIT0_9HYME</name>
<evidence type="ECO:0000256" key="4">
    <source>
        <dbReference type="ARBA" id="ARBA00022725"/>
    </source>
</evidence>
<dbReference type="GeneID" id="105270603"/>
<proteinExistence type="inferred from homology"/>
<gene>
    <name evidence="11" type="primary">LOC105270603</name>
</gene>
<keyword evidence="3 9" id="KW-0812">Transmembrane</keyword>
<comment type="similarity">
    <text evidence="9">Belongs to the insect chemoreceptor superfamily. Heteromeric odorant receptor channel (TC 1.A.69) family.</text>
</comment>
<dbReference type="GO" id="GO:0004984">
    <property type="term" value="F:olfactory receptor activity"/>
    <property type="evidence" value="ECO:0007669"/>
    <property type="project" value="InterPro"/>
</dbReference>
<evidence type="ECO:0000256" key="8">
    <source>
        <dbReference type="ARBA" id="ARBA00023224"/>
    </source>
</evidence>
<dbReference type="PANTHER" id="PTHR21137:SF43">
    <property type="entry name" value="ODORANT RECEPTOR 47A-RELATED"/>
    <property type="match status" value="1"/>
</dbReference>
<protein>
    <recommendedName>
        <fullName evidence="9">Odorant receptor</fullName>
    </recommendedName>
</protein>
<evidence type="ECO:0000313" key="10">
    <source>
        <dbReference type="Proteomes" id="UP000694866"/>
    </source>
</evidence>
<keyword evidence="8 9" id="KW-0807">Transducer</keyword>
<dbReference type="Pfam" id="PF02949">
    <property type="entry name" value="7tm_6"/>
    <property type="match status" value="1"/>
</dbReference>
<dbReference type="AlphaFoldDB" id="A0A9R1TIT0"/>
<keyword evidence="4 9" id="KW-0552">Olfaction</keyword>
<keyword evidence="6 9" id="KW-0472">Membrane</keyword>
<keyword evidence="10" id="KW-1185">Reference proteome</keyword>
<evidence type="ECO:0000256" key="9">
    <source>
        <dbReference type="RuleBase" id="RU351113"/>
    </source>
</evidence>
<dbReference type="RefSeq" id="XP_011309945.1">
    <property type="nucleotide sequence ID" value="XM_011311643.1"/>
</dbReference>
<dbReference type="PANTHER" id="PTHR21137">
    <property type="entry name" value="ODORANT RECEPTOR"/>
    <property type="match status" value="1"/>
</dbReference>
<feature type="transmembrane region" description="Helical" evidence="9">
    <location>
        <begin position="76"/>
        <end position="93"/>
    </location>
</feature>
<feature type="transmembrane region" description="Helical" evidence="9">
    <location>
        <begin position="138"/>
        <end position="156"/>
    </location>
</feature>
<dbReference type="GO" id="GO:0005549">
    <property type="term" value="F:odorant binding"/>
    <property type="evidence" value="ECO:0007669"/>
    <property type="project" value="InterPro"/>
</dbReference>
<evidence type="ECO:0000256" key="5">
    <source>
        <dbReference type="ARBA" id="ARBA00022989"/>
    </source>
</evidence>
<sequence length="409" mass="47773">MEDMTSTRSHFRECLGGDVFILQCMGLYSMGAIFKDDKPQWHYWETIPFIIGLGTITVAVIFDIRNVYDTAQTDFMMSIEVAAAVFTVALAVFKGYRLWFHRKELYNLLTVCHRRWNILSSRNHLREDSIGIARNTRLFRICYTVAVVGTVGSYNLRPYVLYLKFHLAQTNDSFDFSETVYPAHYPFTLNTPIQYFLLTTWENCGLYFLDLWWIAADCLFAQLTTHFAIQFNVLSGEIRRIEITPTSTPLGIKKIIRQLKRIIREHVELLSYVHAVEEWYNPIIFATILLNGLNLCTCLYSLQYRLARNNWRDAVKNTTHATTIALQTFLFCSYAQRLNDEINGFRQAIYECSWVNFNMATKTMILVLMIHTEREYVYSAYGFFNVNMPQVTVIFSTAMRFFTLLRSVS</sequence>
<dbReference type="OrthoDB" id="7655954at2759"/>
<dbReference type="InterPro" id="IPR004117">
    <property type="entry name" value="7tm6_olfct_rcpt"/>
</dbReference>
<reference evidence="11" key="1">
    <citation type="submission" date="2025-08" db="UniProtKB">
        <authorList>
            <consortium name="RefSeq"/>
        </authorList>
    </citation>
    <scope>IDENTIFICATION</scope>
    <source>
        <strain evidence="11">USDA-PBARC FA_bdor</strain>
        <tissue evidence="11">Whole organism</tissue>
    </source>
</reference>
<keyword evidence="7 9" id="KW-0675">Receptor</keyword>